<evidence type="ECO:0000256" key="4">
    <source>
        <dbReference type="ARBA" id="ARBA00022857"/>
    </source>
</evidence>
<dbReference type="GO" id="GO:0020037">
    <property type="term" value="F:heme binding"/>
    <property type="evidence" value="ECO:0007669"/>
    <property type="project" value="InterPro"/>
</dbReference>
<dbReference type="GO" id="GO:0016705">
    <property type="term" value="F:oxidoreductase activity, acting on paired donors, with incorporation or reduction of molecular oxygen"/>
    <property type="evidence" value="ECO:0007669"/>
    <property type="project" value="InterPro"/>
</dbReference>
<comment type="similarity">
    <text evidence="1 10">Belongs to the cytochrome P450 family.</text>
</comment>
<evidence type="ECO:0000256" key="6">
    <source>
        <dbReference type="ARBA" id="ARBA00023004"/>
    </source>
</evidence>
<evidence type="ECO:0000313" key="12">
    <source>
        <dbReference type="Proteomes" id="UP000199696"/>
    </source>
</evidence>
<proteinExistence type="inferred from homology"/>
<dbReference type="InterPro" id="IPR002397">
    <property type="entry name" value="Cyt_P450_B"/>
</dbReference>
<dbReference type="PROSITE" id="PS00086">
    <property type="entry name" value="CYTOCHROME_P450"/>
    <property type="match status" value="1"/>
</dbReference>
<dbReference type="Pfam" id="PF00067">
    <property type="entry name" value="p450"/>
    <property type="match status" value="1"/>
</dbReference>
<gene>
    <name evidence="11" type="ORF">GA0070604_4155</name>
</gene>
<dbReference type="SUPFAM" id="SSF48264">
    <property type="entry name" value="Cytochrome P450"/>
    <property type="match status" value="1"/>
</dbReference>
<dbReference type="EMBL" id="FMHY01000002">
    <property type="protein sequence ID" value="SCL59845.1"/>
    <property type="molecule type" value="Genomic_DNA"/>
</dbReference>
<keyword evidence="5 10" id="KW-0560">Oxidoreductase</keyword>
<dbReference type="PANTHER" id="PTHR46696:SF1">
    <property type="entry name" value="CYTOCHROME P450 YJIB-RELATED"/>
    <property type="match status" value="1"/>
</dbReference>
<evidence type="ECO:0000256" key="8">
    <source>
        <dbReference type="ARBA" id="ARBA00023194"/>
    </source>
</evidence>
<evidence type="ECO:0000256" key="5">
    <source>
        <dbReference type="ARBA" id="ARBA00023002"/>
    </source>
</evidence>
<keyword evidence="4" id="KW-0521">NADP</keyword>
<dbReference type="InterPro" id="IPR036396">
    <property type="entry name" value="Cyt_P450_sf"/>
</dbReference>
<evidence type="ECO:0000256" key="2">
    <source>
        <dbReference type="ARBA" id="ARBA00022617"/>
    </source>
</evidence>
<evidence type="ECO:0000256" key="10">
    <source>
        <dbReference type="RuleBase" id="RU000461"/>
    </source>
</evidence>
<dbReference type="PANTHER" id="PTHR46696">
    <property type="entry name" value="P450, PUTATIVE (EUROFUNG)-RELATED"/>
    <property type="match status" value="1"/>
</dbReference>
<reference evidence="12" key="1">
    <citation type="submission" date="2016-06" db="EMBL/GenBank/DDBJ databases">
        <authorList>
            <person name="Varghese N."/>
            <person name="Submissions Spin"/>
        </authorList>
    </citation>
    <scope>NUCLEOTIDE SEQUENCE [LARGE SCALE GENOMIC DNA]</scope>
    <source>
        <strain evidence="12">DSM 44814</strain>
    </source>
</reference>
<keyword evidence="3 10" id="KW-0479">Metal-binding</keyword>
<evidence type="ECO:0000256" key="9">
    <source>
        <dbReference type="ARBA" id="ARBA00060683"/>
    </source>
</evidence>
<evidence type="ECO:0000313" key="11">
    <source>
        <dbReference type="EMBL" id="SCL59845.1"/>
    </source>
</evidence>
<evidence type="ECO:0000256" key="7">
    <source>
        <dbReference type="ARBA" id="ARBA00023033"/>
    </source>
</evidence>
<comment type="pathway">
    <text evidence="9">Antibiotic biosynthesis; mycinamicin biosynthesis.</text>
</comment>
<evidence type="ECO:0000256" key="1">
    <source>
        <dbReference type="ARBA" id="ARBA00010617"/>
    </source>
</evidence>
<dbReference type="PRINTS" id="PR00385">
    <property type="entry name" value="P450"/>
</dbReference>
<dbReference type="GO" id="GO:0017000">
    <property type="term" value="P:antibiotic biosynthetic process"/>
    <property type="evidence" value="ECO:0007669"/>
    <property type="project" value="UniProtKB-KW"/>
</dbReference>
<dbReference type="GO" id="GO:0004497">
    <property type="term" value="F:monooxygenase activity"/>
    <property type="evidence" value="ECO:0007669"/>
    <property type="project" value="UniProtKB-KW"/>
</dbReference>
<dbReference type="Proteomes" id="UP000199696">
    <property type="component" value="Unassembled WGS sequence"/>
</dbReference>
<dbReference type="OrthoDB" id="4156795at2"/>
<dbReference type="AlphaFoldDB" id="A0A1C6V0K7"/>
<dbReference type="CDD" id="cd11030">
    <property type="entry name" value="CYP105-like"/>
    <property type="match status" value="1"/>
</dbReference>
<keyword evidence="12" id="KW-1185">Reference proteome</keyword>
<keyword evidence="8" id="KW-0045">Antibiotic biosynthesis</keyword>
<dbReference type="PRINTS" id="PR00359">
    <property type="entry name" value="BP450"/>
</dbReference>
<keyword evidence="7 10" id="KW-0503">Monooxygenase</keyword>
<protein>
    <submittedName>
        <fullName evidence="11">Cytochrome P450</fullName>
    </submittedName>
</protein>
<accession>A0A1C6V0K7</accession>
<dbReference type="STRING" id="227316.GA0070604_4155"/>
<organism evidence="11 12">
    <name type="scientific">Micromonospora eburnea</name>
    <dbReference type="NCBI Taxonomy" id="227316"/>
    <lineage>
        <taxon>Bacteria</taxon>
        <taxon>Bacillati</taxon>
        <taxon>Actinomycetota</taxon>
        <taxon>Actinomycetes</taxon>
        <taxon>Micromonosporales</taxon>
        <taxon>Micromonosporaceae</taxon>
        <taxon>Micromonospora</taxon>
    </lineage>
</organism>
<dbReference type="RefSeq" id="WP_091120894.1">
    <property type="nucleotide sequence ID" value="NZ_FMHY01000002.1"/>
</dbReference>
<dbReference type="FunFam" id="1.10.630.10:FF:000018">
    <property type="entry name" value="Cytochrome P450 monooxygenase"/>
    <property type="match status" value="1"/>
</dbReference>
<keyword evidence="6 10" id="KW-0408">Iron</keyword>
<sequence length="402" mass="44924">MPEDDVAIAEPFVVPTRRSRPFDPPLDLARVRARQPLCRLYYPDGHQGWLVTSYALARTVLDDPRFSARLDLKRSPVERPGSTAFMGTTAPPGMFIGMDPPEHTRYRRLLTSVFTGRRMQELKPRIEEIVDECLDAMEEQGPPVDLVPAFALPVPVLVITELIGAPRTQREAIERNAATFVSLDATPDQVRRAMGEIAGSLKELVQDKRARPAQDVLSVLTETDLDDWELVNIAMLLLAAGHETTANMLALGTYALLSHPDQWHALRSDPTLIDNAVEELLRYLTVVQYSPTRAPLEDIELAGQVIKAGETIAISLPAANRDPERFPNPDTLDVTSSMSPHIAFGHGLHQCLGQQMARLEMRVGFEKLIRRFPDLRIAVPAEDIPMREDMNTYGVHRLPVAW</sequence>
<keyword evidence="2 10" id="KW-0349">Heme</keyword>
<name>A0A1C6V0K7_9ACTN</name>
<dbReference type="InterPro" id="IPR017972">
    <property type="entry name" value="Cyt_P450_CS"/>
</dbReference>
<dbReference type="Gene3D" id="1.10.630.10">
    <property type="entry name" value="Cytochrome P450"/>
    <property type="match status" value="1"/>
</dbReference>
<evidence type="ECO:0000256" key="3">
    <source>
        <dbReference type="ARBA" id="ARBA00022723"/>
    </source>
</evidence>
<dbReference type="GO" id="GO:0005506">
    <property type="term" value="F:iron ion binding"/>
    <property type="evidence" value="ECO:0007669"/>
    <property type="project" value="InterPro"/>
</dbReference>
<dbReference type="InterPro" id="IPR001128">
    <property type="entry name" value="Cyt_P450"/>
</dbReference>